<keyword evidence="5" id="KW-0132">Cell division</keyword>
<keyword evidence="9" id="KW-0832">Ubl conjugation</keyword>
<evidence type="ECO:0000256" key="1">
    <source>
        <dbReference type="ARBA" id="ARBA00004123"/>
    </source>
</evidence>
<keyword evidence="8" id="KW-0159">Chromosome partition</keyword>
<evidence type="ECO:0000313" key="15">
    <source>
        <dbReference type="Proteomes" id="UP000008672"/>
    </source>
</evidence>
<dbReference type="OMA" id="NHICLAG"/>
<evidence type="ECO:0000256" key="3">
    <source>
        <dbReference type="ARBA" id="ARBA00009264"/>
    </source>
</evidence>
<dbReference type="Proteomes" id="UP000008672">
    <property type="component" value="Unassembled WGS sequence"/>
</dbReference>
<keyword evidence="6" id="KW-0677">Repeat</keyword>
<evidence type="ECO:0000256" key="7">
    <source>
        <dbReference type="ARBA" id="ARBA00022776"/>
    </source>
</evidence>
<name>H3AP76_LATCH</name>
<dbReference type="Bgee" id="ENSLACG00000010070">
    <property type="expression patterns" value="Expressed in pectoral fin and 4 other cell types or tissues"/>
</dbReference>
<reference evidence="15" key="1">
    <citation type="submission" date="2011-08" db="EMBL/GenBank/DDBJ databases">
        <title>The draft genome of Latimeria chalumnae.</title>
        <authorList>
            <person name="Di Palma F."/>
            <person name="Alfoldi J."/>
            <person name="Johnson J."/>
            <person name="Berlin A."/>
            <person name="Gnerre S."/>
            <person name="Jaffe D."/>
            <person name="MacCallum I."/>
            <person name="Young S."/>
            <person name="Walker B.J."/>
            <person name="Lander E."/>
            <person name="Lindblad-Toh K."/>
        </authorList>
    </citation>
    <scope>NUCLEOTIDE SEQUENCE [LARGE SCALE GENOMIC DNA]</scope>
    <source>
        <strain evidence="15">Wild caught</strain>
    </source>
</reference>
<comment type="similarity">
    <text evidence="3">Belongs to the securin family.</text>
</comment>
<evidence type="ECO:0000256" key="10">
    <source>
        <dbReference type="ARBA" id="ARBA00023036"/>
    </source>
</evidence>
<reference evidence="14" key="3">
    <citation type="submission" date="2025-09" db="UniProtKB">
        <authorList>
            <consortium name="Ensembl"/>
        </authorList>
    </citation>
    <scope>IDENTIFICATION</scope>
</reference>
<reference evidence="14" key="2">
    <citation type="submission" date="2025-08" db="UniProtKB">
        <authorList>
            <consortium name="Ensembl"/>
        </authorList>
    </citation>
    <scope>IDENTIFICATION</scope>
</reference>
<dbReference type="HOGENOM" id="CLU_1566483_0_0_1"/>
<evidence type="ECO:0000256" key="11">
    <source>
        <dbReference type="ARBA" id="ARBA00023242"/>
    </source>
</evidence>
<evidence type="ECO:0000256" key="13">
    <source>
        <dbReference type="ARBA" id="ARBA00039185"/>
    </source>
</evidence>
<dbReference type="GO" id="GO:0051276">
    <property type="term" value="P:chromosome organization"/>
    <property type="evidence" value="ECO:0007669"/>
    <property type="project" value="InterPro"/>
</dbReference>
<dbReference type="InterPro" id="IPR006940">
    <property type="entry name" value="Securin_separation_inhibitor"/>
</dbReference>
<evidence type="ECO:0000256" key="5">
    <source>
        <dbReference type="ARBA" id="ARBA00022618"/>
    </source>
</evidence>
<dbReference type="STRING" id="7897.ENSLACP00000011447"/>
<evidence type="ECO:0000256" key="12">
    <source>
        <dbReference type="ARBA" id="ARBA00023306"/>
    </source>
</evidence>
<keyword evidence="15" id="KW-1185">Reference proteome</keyword>
<organism evidence="14 15">
    <name type="scientific">Latimeria chalumnae</name>
    <name type="common">Coelacanth</name>
    <dbReference type="NCBI Taxonomy" id="7897"/>
    <lineage>
        <taxon>Eukaryota</taxon>
        <taxon>Metazoa</taxon>
        <taxon>Chordata</taxon>
        <taxon>Craniata</taxon>
        <taxon>Vertebrata</taxon>
        <taxon>Euteleostomi</taxon>
        <taxon>Coelacanthiformes</taxon>
        <taxon>Coelacanthidae</taxon>
        <taxon>Latimeria</taxon>
    </lineage>
</organism>
<dbReference type="GeneTree" id="ENSGT00390000009693"/>
<dbReference type="EMBL" id="AFYH01132204">
    <property type="status" value="NOT_ANNOTATED_CDS"/>
    <property type="molecule type" value="Genomic_DNA"/>
</dbReference>
<dbReference type="Ensembl" id="ENSLACT00000011533.1">
    <property type="protein sequence ID" value="ENSLACP00000011447.1"/>
    <property type="gene ID" value="ENSLACG00000010070.1"/>
</dbReference>
<dbReference type="GO" id="GO:0051301">
    <property type="term" value="P:cell division"/>
    <property type="evidence" value="ECO:0007669"/>
    <property type="project" value="UniProtKB-KW"/>
</dbReference>
<dbReference type="GO" id="GO:0005634">
    <property type="term" value="C:nucleus"/>
    <property type="evidence" value="ECO:0007669"/>
    <property type="project" value="UniProtKB-SubCell"/>
</dbReference>
<accession>H3AP76</accession>
<proteinExistence type="inferred from homology"/>
<keyword evidence="12" id="KW-0131">Cell cycle</keyword>
<evidence type="ECO:0000256" key="4">
    <source>
        <dbReference type="ARBA" id="ARBA00022490"/>
    </source>
</evidence>
<dbReference type="PANTHER" id="PTHR10418">
    <property type="entry name" value="SECURIN-3"/>
    <property type="match status" value="1"/>
</dbReference>
<sequence length="171" mass="19105">SFSFAAQIFEKTLLQTPHAGKVFSATPSLPQSARKALGNVNCLVTATGRIGGTDGKKSTIKEKCVPSLKMPKVNKAPDVEMCVPVKNAEDDYPEIEKIQPYNPLDFENFEVPEEHRLSHLCLAGLPLMTLEKEKKFDRFLTRLPSPMKAQHLNSCPGFYFYLFSCKLLKGQ</sequence>
<keyword evidence="4" id="KW-0963">Cytoplasm</keyword>
<dbReference type="GO" id="GO:0005737">
    <property type="term" value="C:cytoplasm"/>
    <property type="evidence" value="ECO:0007669"/>
    <property type="project" value="UniProtKB-SubCell"/>
</dbReference>
<evidence type="ECO:0000256" key="6">
    <source>
        <dbReference type="ARBA" id="ARBA00022737"/>
    </source>
</evidence>
<dbReference type="GO" id="GO:0045143">
    <property type="term" value="P:homologous chromosome segregation"/>
    <property type="evidence" value="ECO:0007669"/>
    <property type="project" value="TreeGrafter"/>
</dbReference>
<dbReference type="GO" id="GO:0017124">
    <property type="term" value="F:SH3 domain binding"/>
    <property type="evidence" value="ECO:0007669"/>
    <property type="project" value="UniProtKB-KW"/>
</dbReference>
<dbReference type="eggNOG" id="ENOG502S2GG">
    <property type="taxonomic scope" value="Eukaryota"/>
</dbReference>
<keyword evidence="11" id="KW-0539">Nucleus</keyword>
<dbReference type="InParanoid" id="H3AP76"/>
<comment type="subcellular location">
    <subcellularLocation>
        <location evidence="2">Cytoplasm</location>
    </subcellularLocation>
    <subcellularLocation>
        <location evidence="1">Nucleus</location>
    </subcellularLocation>
</comment>
<evidence type="ECO:0000256" key="8">
    <source>
        <dbReference type="ARBA" id="ARBA00022829"/>
    </source>
</evidence>
<evidence type="ECO:0000256" key="2">
    <source>
        <dbReference type="ARBA" id="ARBA00004496"/>
    </source>
</evidence>
<dbReference type="PANTHER" id="PTHR10418:SF2">
    <property type="entry name" value="SECURIN"/>
    <property type="match status" value="1"/>
</dbReference>
<dbReference type="FunCoup" id="H3AP76">
    <property type="interactions" value="1452"/>
</dbReference>
<dbReference type="Pfam" id="PF04856">
    <property type="entry name" value="Securin"/>
    <property type="match status" value="1"/>
</dbReference>
<keyword evidence="7" id="KW-0498">Mitosis</keyword>
<evidence type="ECO:0000313" key="14">
    <source>
        <dbReference type="Ensembl" id="ENSLACP00000011447.1"/>
    </source>
</evidence>
<keyword evidence="10" id="KW-0729">SH3-binding</keyword>
<dbReference type="EMBL" id="AFYH01132205">
    <property type="status" value="NOT_ANNOTATED_CDS"/>
    <property type="molecule type" value="Genomic_DNA"/>
</dbReference>
<evidence type="ECO:0000256" key="9">
    <source>
        <dbReference type="ARBA" id="ARBA00022843"/>
    </source>
</evidence>
<dbReference type="AlphaFoldDB" id="H3AP76"/>
<protein>
    <recommendedName>
        <fullName evidence="13">Securin</fullName>
    </recommendedName>
</protein>